<dbReference type="GO" id="GO:0089718">
    <property type="term" value="P:amino acid import across plasma membrane"/>
    <property type="evidence" value="ECO:0007669"/>
    <property type="project" value="TreeGrafter"/>
</dbReference>
<dbReference type="GO" id="GO:0015179">
    <property type="term" value="F:L-amino acid transmembrane transporter activity"/>
    <property type="evidence" value="ECO:0007669"/>
    <property type="project" value="TreeGrafter"/>
</dbReference>
<dbReference type="AlphaFoldDB" id="A0A821WHY2"/>
<feature type="transmembrane region" description="Helical" evidence="10">
    <location>
        <begin position="365"/>
        <end position="390"/>
    </location>
</feature>
<reference evidence="11" key="1">
    <citation type="submission" date="2021-02" db="EMBL/GenBank/DDBJ databases">
        <authorList>
            <person name="Steward A R."/>
        </authorList>
    </citation>
    <scope>NUCLEOTIDE SEQUENCE</scope>
</reference>
<dbReference type="GO" id="GO:0005283">
    <property type="term" value="F:amino acid:sodium symporter activity"/>
    <property type="evidence" value="ECO:0007669"/>
    <property type="project" value="TreeGrafter"/>
</dbReference>
<evidence type="ECO:0000256" key="3">
    <source>
        <dbReference type="ARBA" id="ARBA00022448"/>
    </source>
</evidence>
<dbReference type="Proteomes" id="UP000663880">
    <property type="component" value="Unassembled WGS sequence"/>
</dbReference>
<feature type="disulfide bond" evidence="9">
    <location>
        <begin position="152"/>
        <end position="160"/>
    </location>
</feature>
<dbReference type="PANTHER" id="PTHR11616:SF236">
    <property type="entry name" value="TRANSPORTER"/>
    <property type="match status" value="1"/>
</dbReference>
<keyword evidence="8" id="KW-0479">Metal-binding</keyword>
<feature type="transmembrane region" description="Helical" evidence="10">
    <location>
        <begin position="44"/>
        <end position="60"/>
    </location>
</feature>
<feature type="binding site" evidence="8">
    <location>
        <position position="381"/>
    </location>
    <ligand>
        <name>Na(+)</name>
        <dbReference type="ChEBI" id="CHEBI:29101"/>
        <label>1</label>
    </ligand>
</feature>
<dbReference type="PANTHER" id="PTHR11616">
    <property type="entry name" value="SODIUM/CHLORIDE DEPENDENT TRANSPORTER"/>
    <property type="match status" value="1"/>
</dbReference>
<feature type="transmembrane region" description="Helical" evidence="10">
    <location>
        <begin position="505"/>
        <end position="528"/>
    </location>
</feature>
<keyword evidence="3" id="KW-0813">Transport</keyword>
<keyword evidence="7 10" id="KW-0472">Membrane</keyword>
<feature type="transmembrane region" description="Helical" evidence="10">
    <location>
        <begin position="476"/>
        <end position="499"/>
    </location>
</feature>
<dbReference type="EMBL" id="CAJOBZ010000061">
    <property type="protein sequence ID" value="CAF4925623.1"/>
    <property type="molecule type" value="Genomic_DNA"/>
</dbReference>
<evidence type="ECO:0000256" key="10">
    <source>
        <dbReference type="SAM" id="Phobius"/>
    </source>
</evidence>
<feature type="transmembrane region" description="Helical" evidence="10">
    <location>
        <begin position="308"/>
        <end position="334"/>
    </location>
</feature>
<evidence type="ECO:0000256" key="8">
    <source>
        <dbReference type="PIRSR" id="PIRSR600175-1"/>
    </source>
</evidence>
<evidence type="ECO:0000256" key="7">
    <source>
        <dbReference type="ARBA" id="ARBA00023136"/>
    </source>
</evidence>
<dbReference type="GO" id="GO:0005886">
    <property type="term" value="C:plasma membrane"/>
    <property type="evidence" value="ECO:0007669"/>
    <property type="project" value="TreeGrafter"/>
</dbReference>
<evidence type="ECO:0000256" key="5">
    <source>
        <dbReference type="ARBA" id="ARBA00022847"/>
    </source>
</evidence>
<comment type="similarity">
    <text evidence="2">Belongs to the sodium:neurotransmitter symporter (SNF) (TC 2.A.22) family.</text>
</comment>
<organism evidence="11 12">
    <name type="scientific">Pieris macdunnoughi</name>
    <dbReference type="NCBI Taxonomy" id="345717"/>
    <lineage>
        <taxon>Eukaryota</taxon>
        <taxon>Metazoa</taxon>
        <taxon>Ecdysozoa</taxon>
        <taxon>Arthropoda</taxon>
        <taxon>Hexapoda</taxon>
        <taxon>Insecta</taxon>
        <taxon>Pterygota</taxon>
        <taxon>Neoptera</taxon>
        <taxon>Endopterygota</taxon>
        <taxon>Lepidoptera</taxon>
        <taxon>Glossata</taxon>
        <taxon>Ditrysia</taxon>
        <taxon>Papilionoidea</taxon>
        <taxon>Pieridae</taxon>
        <taxon>Pierinae</taxon>
        <taxon>Pieris</taxon>
    </lineage>
</organism>
<name>A0A821WHY2_9NEOP</name>
<dbReference type="GO" id="GO:0015187">
    <property type="term" value="F:glycine transmembrane transporter activity"/>
    <property type="evidence" value="ECO:0007669"/>
    <property type="project" value="TreeGrafter"/>
</dbReference>
<evidence type="ECO:0000256" key="1">
    <source>
        <dbReference type="ARBA" id="ARBA00004141"/>
    </source>
</evidence>
<dbReference type="Pfam" id="PF00209">
    <property type="entry name" value="SNF"/>
    <property type="match status" value="1"/>
</dbReference>
<evidence type="ECO:0000256" key="9">
    <source>
        <dbReference type="PIRSR" id="PIRSR600175-2"/>
    </source>
</evidence>
<evidence type="ECO:0000256" key="4">
    <source>
        <dbReference type="ARBA" id="ARBA00022692"/>
    </source>
</evidence>
<keyword evidence="6 10" id="KW-1133">Transmembrane helix</keyword>
<dbReference type="InterPro" id="IPR000175">
    <property type="entry name" value="Na/ntran_symport"/>
</dbReference>
<dbReference type="PROSITE" id="PS50267">
    <property type="entry name" value="NA_NEUROTRAN_SYMP_3"/>
    <property type="match status" value="1"/>
</dbReference>
<feature type="transmembrane region" description="Helical" evidence="10">
    <location>
        <begin position="442"/>
        <end position="464"/>
    </location>
</feature>
<dbReference type="InterPro" id="IPR037272">
    <property type="entry name" value="SNS_sf"/>
</dbReference>
<feature type="transmembrane region" description="Helical" evidence="10">
    <location>
        <begin position="115"/>
        <end position="140"/>
    </location>
</feature>
<evidence type="ECO:0000313" key="11">
    <source>
        <dbReference type="EMBL" id="CAF4925623.1"/>
    </source>
</evidence>
<gene>
    <name evidence="11" type="ORF">PMACD_LOCUS13424</name>
</gene>
<feature type="transmembrane region" description="Helical" evidence="10">
    <location>
        <begin position="402"/>
        <end position="430"/>
    </location>
</feature>
<keyword evidence="8" id="KW-0915">Sodium</keyword>
<feature type="binding site" evidence="8">
    <location>
        <position position="377"/>
    </location>
    <ligand>
        <name>Na(+)</name>
        <dbReference type="ChEBI" id="CHEBI:29101"/>
        <label>1</label>
    </ligand>
</feature>
<evidence type="ECO:0000313" key="12">
    <source>
        <dbReference type="Proteomes" id="UP000663880"/>
    </source>
</evidence>
<comment type="subcellular location">
    <subcellularLocation>
        <location evidence="1">Membrane</location>
        <topology evidence="1">Multi-pass membrane protein</topology>
    </subcellularLocation>
</comment>
<dbReference type="PRINTS" id="PR00176">
    <property type="entry name" value="NANEUSMPORT"/>
</dbReference>
<accession>A0A821WHY2</accession>
<comment type="caution">
    <text evidence="11">The sequence shown here is derived from an EMBL/GenBank/DDBJ whole genome shotgun (WGS) entry which is preliminary data.</text>
</comment>
<keyword evidence="9" id="KW-1015">Disulfide bond</keyword>
<sequence>MQIKFKNIKLLSTRSKTVSSTDSESTEGPLIEDRWTNNISYRQLVISSCIGILQVWWHPYLHDFARFLPFLFLYNVFSVFFAYPLFYLELALGVVTRKGVLNCWDMSPCARGVGIAMLITSMFTVISLGVVSAWCLALTVHSLHSFLPWLHCAADANPPCAARHRPLPEGSETPAQSFFFNFVLNLKRNGLSGGLGNVVPELTVYYVISWILVYLIACKRIYSYSKMVLFKDALTYFSLVVCAVGVTRLNGAGRMFKECDWGVLFNGFQVWREAIEYSFLQMCVSQGTLVMLGSYCPKQKQKLTNTALLAFAVSKTCCTGTAFILGAVHGALYLDYDNSTRIWGGASSSIVLWSDYVARIPGSQFWSFLIFFSLFVLSLSSMALLVQTIISTFTGRLVRKITWAFLILICFLLCFIGILTLCTQGGLYILNFLMRWPVSKPRAPIAAVLTLVVTFVYGQTAFCEDVYFAVGEYPSVFLRICWAVAPLILMSTFLSGISYGPFEAGIGWTLVSLTLAPIAIVMLLYLIFKFRVRDFFLHMCGKNYEH</sequence>
<keyword evidence="5" id="KW-0769">Symport</keyword>
<feature type="transmembrane region" description="Helical" evidence="10">
    <location>
        <begin position="72"/>
        <end position="95"/>
    </location>
</feature>
<evidence type="ECO:0000256" key="2">
    <source>
        <dbReference type="ARBA" id="ARBA00006459"/>
    </source>
</evidence>
<protein>
    <submittedName>
        <fullName evidence="11">Uncharacterized protein</fullName>
    </submittedName>
</protein>
<dbReference type="OrthoDB" id="6581954at2759"/>
<dbReference type="GO" id="GO:0046872">
    <property type="term" value="F:metal ion binding"/>
    <property type="evidence" value="ECO:0007669"/>
    <property type="project" value="UniProtKB-KW"/>
</dbReference>
<feature type="transmembrane region" description="Helical" evidence="10">
    <location>
        <begin position="203"/>
        <end position="222"/>
    </location>
</feature>
<proteinExistence type="inferred from homology"/>
<evidence type="ECO:0000256" key="6">
    <source>
        <dbReference type="ARBA" id="ARBA00022989"/>
    </source>
</evidence>
<dbReference type="SUPFAM" id="SSF161070">
    <property type="entry name" value="SNF-like"/>
    <property type="match status" value="1"/>
</dbReference>
<keyword evidence="12" id="KW-1185">Reference proteome</keyword>
<keyword evidence="4 10" id="KW-0812">Transmembrane</keyword>